<dbReference type="InterPro" id="IPR013320">
    <property type="entry name" value="ConA-like_dom_sf"/>
</dbReference>
<evidence type="ECO:0000313" key="1">
    <source>
        <dbReference type="EMBL" id="GAF98334.1"/>
    </source>
</evidence>
<comment type="caution">
    <text evidence="1">The sequence shown here is derived from an EMBL/GenBank/DDBJ whole genome shotgun (WGS) entry which is preliminary data.</text>
</comment>
<dbReference type="Gene3D" id="2.60.120.200">
    <property type="match status" value="1"/>
</dbReference>
<dbReference type="EMBL" id="BARS01014948">
    <property type="protein sequence ID" value="GAF98334.1"/>
    <property type="molecule type" value="Genomic_DNA"/>
</dbReference>
<proteinExistence type="predicted"/>
<dbReference type="SUPFAM" id="SSF49899">
    <property type="entry name" value="Concanavalin A-like lectins/glucanases"/>
    <property type="match status" value="1"/>
</dbReference>
<accession>X0TYH1</accession>
<sequence length="290" mass="31486">NVYFDTGGTAPDSGYDRIQKAATRAEYEGSWQHWAFTKDADTGEQSIYLNGFLWHSGTGMTRTMTGVTAFTIGCNPSPSNYYVGMMDDFRVYNISLSSKEIRVVAGLLGAINPNPYDTETGVSRTPTLTWTPGLLAADTGGSHVFFSSDKAEVEGRSETVRTIVDGNSLPVGTLDFGTTCYWAVDTVNDVNTWPGDLWSFTTADYLIVDDIESYGDEPTPGQPGGRIWYTWMQGVPFTNPYSYPGNGTGSAVGNFPPPVSEPNNHGGSWSMPYSYDNDGLLLDTRANSGL</sequence>
<dbReference type="AlphaFoldDB" id="X0TYH1"/>
<organism evidence="1">
    <name type="scientific">marine sediment metagenome</name>
    <dbReference type="NCBI Taxonomy" id="412755"/>
    <lineage>
        <taxon>unclassified sequences</taxon>
        <taxon>metagenomes</taxon>
        <taxon>ecological metagenomes</taxon>
    </lineage>
</organism>
<name>X0TYH1_9ZZZZ</name>
<dbReference type="Pfam" id="PF13385">
    <property type="entry name" value="Laminin_G_3"/>
    <property type="match status" value="1"/>
</dbReference>
<feature type="non-terminal residue" evidence="1">
    <location>
        <position position="290"/>
    </location>
</feature>
<evidence type="ECO:0008006" key="2">
    <source>
        <dbReference type="Google" id="ProtNLM"/>
    </source>
</evidence>
<gene>
    <name evidence="1" type="ORF">S01H1_24819</name>
</gene>
<feature type="non-terminal residue" evidence="1">
    <location>
        <position position="1"/>
    </location>
</feature>
<reference evidence="1" key="1">
    <citation type="journal article" date="2014" name="Front. Microbiol.">
        <title>High frequency of phylogenetically diverse reductive dehalogenase-homologous genes in deep subseafloor sedimentary metagenomes.</title>
        <authorList>
            <person name="Kawai M."/>
            <person name="Futagami T."/>
            <person name="Toyoda A."/>
            <person name="Takaki Y."/>
            <person name="Nishi S."/>
            <person name="Hori S."/>
            <person name="Arai W."/>
            <person name="Tsubouchi T."/>
            <person name="Morono Y."/>
            <person name="Uchiyama I."/>
            <person name="Ito T."/>
            <person name="Fujiyama A."/>
            <person name="Inagaki F."/>
            <person name="Takami H."/>
        </authorList>
    </citation>
    <scope>NUCLEOTIDE SEQUENCE</scope>
    <source>
        <strain evidence="1">Expedition CK06-06</strain>
    </source>
</reference>
<protein>
    <recommendedName>
        <fullName evidence="2">LamG-like jellyroll fold domain-containing protein</fullName>
    </recommendedName>
</protein>